<evidence type="ECO:0000256" key="3">
    <source>
        <dbReference type="ARBA" id="ARBA00009595"/>
    </source>
</evidence>
<dbReference type="InterPro" id="IPR050241">
    <property type="entry name" value="NAD-cap_RNA_hydrolase_NudC"/>
</dbReference>
<dbReference type="Pfam" id="PF09296">
    <property type="entry name" value="NUDIX-like"/>
    <property type="match status" value="1"/>
</dbReference>
<keyword evidence="12" id="KW-1185">Reference proteome</keyword>
<dbReference type="Proteomes" id="UP000001744">
    <property type="component" value="Unassembled WGS sequence"/>
</dbReference>
<dbReference type="InterPro" id="IPR000086">
    <property type="entry name" value="NUDIX_hydrolase_dom"/>
</dbReference>
<comment type="cofactor">
    <cofactor evidence="1">
        <name>Mg(2+)</name>
        <dbReference type="ChEBI" id="CHEBI:18420"/>
    </cofactor>
</comment>
<proteinExistence type="inferred from homology"/>
<evidence type="ECO:0000256" key="8">
    <source>
        <dbReference type="ARBA" id="ARBA00023027"/>
    </source>
</evidence>
<dbReference type="InterPro" id="IPR015375">
    <property type="entry name" value="NADH_PPase-like_N"/>
</dbReference>
<dbReference type="RefSeq" id="XP_002174257.1">
    <property type="nucleotide sequence ID" value="XM_002174221.2"/>
</dbReference>
<dbReference type="GO" id="GO:0046872">
    <property type="term" value="F:metal ion binding"/>
    <property type="evidence" value="ECO:0007669"/>
    <property type="project" value="UniProtKB-KW"/>
</dbReference>
<dbReference type="GO" id="GO:0006742">
    <property type="term" value="P:NADP+ catabolic process"/>
    <property type="evidence" value="ECO:0000318"/>
    <property type="project" value="GO_Central"/>
</dbReference>
<dbReference type="Gene3D" id="3.90.79.20">
    <property type="match status" value="1"/>
</dbReference>
<comment type="catalytic activity">
    <reaction evidence="9">
        <text>a 5'-end NAD(+)-phospho-ribonucleoside in mRNA + H2O = a 5'-end phospho-adenosine-phospho-ribonucleoside in mRNA + beta-nicotinamide D-ribonucleotide + 2 H(+)</text>
        <dbReference type="Rhea" id="RHEA:60876"/>
        <dbReference type="Rhea" id="RHEA-COMP:15698"/>
        <dbReference type="Rhea" id="RHEA-COMP:15719"/>
        <dbReference type="ChEBI" id="CHEBI:14649"/>
        <dbReference type="ChEBI" id="CHEBI:15377"/>
        <dbReference type="ChEBI" id="CHEBI:15378"/>
        <dbReference type="ChEBI" id="CHEBI:144029"/>
        <dbReference type="ChEBI" id="CHEBI:144051"/>
    </reaction>
    <physiologicalReaction direction="left-to-right" evidence="9">
        <dbReference type="Rhea" id="RHEA:60877"/>
    </physiologicalReaction>
</comment>
<dbReference type="OMA" id="GMYTHIA"/>
<dbReference type="PANTHER" id="PTHR42904">
    <property type="entry name" value="NUDIX HYDROLASE, NUDC SUBFAMILY"/>
    <property type="match status" value="1"/>
</dbReference>
<dbReference type="SUPFAM" id="SSF55811">
    <property type="entry name" value="Nudix"/>
    <property type="match status" value="1"/>
</dbReference>
<dbReference type="PROSITE" id="PS00893">
    <property type="entry name" value="NUDIX_BOX"/>
    <property type="match status" value="1"/>
</dbReference>
<keyword evidence="7" id="KW-0460">Magnesium</keyword>
<dbReference type="OrthoDB" id="10249612at2759"/>
<dbReference type="GO" id="GO:0005777">
    <property type="term" value="C:peroxisome"/>
    <property type="evidence" value="ECO:0000318"/>
    <property type="project" value="GO_Central"/>
</dbReference>
<dbReference type="EMBL" id="KE651167">
    <property type="protein sequence ID" value="EEB07964.1"/>
    <property type="molecule type" value="Genomic_DNA"/>
</dbReference>
<evidence type="ECO:0000256" key="1">
    <source>
        <dbReference type="ARBA" id="ARBA00001946"/>
    </source>
</evidence>
<dbReference type="GO" id="GO:0035529">
    <property type="term" value="F:NADH pyrophosphatase activity"/>
    <property type="evidence" value="ECO:0000318"/>
    <property type="project" value="GO_Central"/>
</dbReference>
<sequence>MSFSSSVTSLLSISTPPAHYLAQNPLNRLSFKREDKEFLRKAFTHPTTKFLPFYKLDPAVCKNTGELHYISLADVRPYLAEHPIEKPEKDYLEAALENKKLAPVTIYLGTSSLGDSEKEWEAGNIFAIDISSLDDLHKRLGESGVVFQNFRSLLVTGTISIESFGICSFARSLLDWNNRFMYCPGCGGPQVASLAGTKRICVQSALGRADCPSKHGVNNYQYPRTDPCVIMAVLTHDKQRILLGHGMRLPPGMLTCLAGFIEPGESIEEAVRRESYEEAGITVEKVMYHSSQPWPFPQSLMIGCFGIAKEGSVISRDKDLELDAADFFTREQVREVINWDASKGDALFKLPPPTSIAYRLIRAFAYDQWDISGSTIKI</sequence>
<accession>B6K3A7</accession>
<dbReference type="InterPro" id="IPR015797">
    <property type="entry name" value="NUDIX_hydrolase-like_dom_sf"/>
</dbReference>
<keyword evidence="8" id="KW-0520">NAD</keyword>
<protein>
    <recommendedName>
        <fullName evidence="4">NAD(+) diphosphatase</fullName>
        <ecNumber evidence="4">3.6.1.22</ecNumber>
    </recommendedName>
</protein>
<evidence type="ECO:0000259" key="10">
    <source>
        <dbReference type="PROSITE" id="PS51462"/>
    </source>
</evidence>
<keyword evidence="5" id="KW-0479">Metal-binding</keyword>
<dbReference type="GO" id="GO:0019677">
    <property type="term" value="P:NAD+ catabolic process"/>
    <property type="evidence" value="ECO:0000318"/>
    <property type="project" value="GO_Central"/>
</dbReference>
<dbReference type="PROSITE" id="PS51462">
    <property type="entry name" value="NUDIX"/>
    <property type="match status" value="1"/>
</dbReference>
<evidence type="ECO:0000256" key="9">
    <source>
        <dbReference type="ARBA" id="ARBA00023679"/>
    </source>
</evidence>
<organism evidence="11 12">
    <name type="scientific">Schizosaccharomyces japonicus (strain yFS275 / FY16936)</name>
    <name type="common">Fission yeast</name>
    <dbReference type="NCBI Taxonomy" id="402676"/>
    <lineage>
        <taxon>Eukaryota</taxon>
        <taxon>Fungi</taxon>
        <taxon>Dikarya</taxon>
        <taxon>Ascomycota</taxon>
        <taxon>Taphrinomycotina</taxon>
        <taxon>Schizosaccharomycetes</taxon>
        <taxon>Schizosaccharomycetales</taxon>
        <taxon>Schizosaccharomycetaceae</taxon>
        <taxon>Schizosaccharomyces</taxon>
    </lineage>
</organism>
<evidence type="ECO:0000256" key="6">
    <source>
        <dbReference type="ARBA" id="ARBA00022801"/>
    </source>
</evidence>
<reference evidence="11 12" key="1">
    <citation type="journal article" date="2011" name="Science">
        <title>Comparative functional genomics of the fission yeasts.</title>
        <authorList>
            <person name="Rhind N."/>
            <person name="Chen Z."/>
            <person name="Yassour M."/>
            <person name="Thompson D.A."/>
            <person name="Haas B.J."/>
            <person name="Habib N."/>
            <person name="Wapinski I."/>
            <person name="Roy S."/>
            <person name="Lin M.F."/>
            <person name="Heiman D.I."/>
            <person name="Young S.K."/>
            <person name="Furuya K."/>
            <person name="Guo Y."/>
            <person name="Pidoux A."/>
            <person name="Chen H.M."/>
            <person name="Robbertse B."/>
            <person name="Goldberg J.M."/>
            <person name="Aoki K."/>
            <person name="Bayne E.H."/>
            <person name="Berlin A.M."/>
            <person name="Desjardins C.A."/>
            <person name="Dobbs E."/>
            <person name="Dukaj L."/>
            <person name="Fan L."/>
            <person name="FitzGerald M.G."/>
            <person name="French C."/>
            <person name="Gujja S."/>
            <person name="Hansen K."/>
            <person name="Keifenheim D."/>
            <person name="Levin J.Z."/>
            <person name="Mosher R.A."/>
            <person name="Mueller C.A."/>
            <person name="Pfiffner J."/>
            <person name="Priest M."/>
            <person name="Russ C."/>
            <person name="Smialowska A."/>
            <person name="Swoboda P."/>
            <person name="Sykes S.M."/>
            <person name="Vaughn M."/>
            <person name="Vengrova S."/>
            <person name="Yoder R."/>
            <person name="Zeng Q."/>
            <person name="Allshire R."/>
            <person name="Baulcombe D."/>
            <person name="Birren B.W."/>
            <person name="Brown W."/>
            <person name="Ekwall K."/>
            <person name="Kellis M."/>
            <person name="Leatherwood J."/>
            <person name="Levin H."/>
            <person name="Margalit H."/>
            <person name="Martienssen R."/>
            <person name="Nieduszynski C.A."/>
            <person name="Spatafora J.W."/>
            <person name="Friedman N."/>
            <person name="Dalgaard J.Z."/>
            <person name="Baumann P."/>
            <person name="Niki H."/>
            <person name="Regev A."/>
            <person name="Nusbaum C."/>
        </authorList>
    </citation>
    <scope>NUCLEOTIDE SEQUENCE [LARGE SCALE GENOMIC DNA]</scope>
    <source>
        <strain evidence="12">yFS275 / FY16936</strain>
    </source>
</reference>
<evidence type="ECO:0000313" key="12">
    <source>
        <dbReference type="Proteomes" id="UP000001744"/>
    </source>
</evidence>
<comment type="cofactor">
    <cofactor evidence="2">
        <name>Zn(2+)</name>
        <dbReference type="ChEBI" id="CHEBI:29105"/>
    </cofactor>
</comment>
<gene>
    <name evidence="11" type="ORF">SJAG_03091</name>
</gene>
<dbReference type="EC" id="3.6.1.22" evidence="4"/>
<evidence type="ECO:0000256" key="4">
    <source>
        <dbReference type="ARBA" id="ARBA00012381"/>
    </source>
</evidence>
<dbReference type="eggNOG" id="KOG3084">
    <property type="taxonomic scope" value="Eukaryota"/>
</dbReference>
<dbReference type="JaponicusDB" id="SJAG_03091"/>
<evidence type="ECO:0000256" key="2">
    <source>
        <dbReference type="ARBA" id="ARBA00001947"/>
    </source>
</evidence>
<name>B6K3A7_SCHJY</name>
<dbReference type="VEuPathDB" id="FungiDB:SJAG_03091"/>
<dbReference type="HOGENOM" id="CLU_037162_0_2_1"/>
<dbReference type="AlphaFoldDB" id="B6K3A7"/>
<comment type="similarity">
    <text evidence="3">Belongs to the Nudix hydrolase family. NudC subfamily.</text>
</comment>
<dbReference type="STRING" id="402676.B6K3A7"/>
<dbReference type="Pfam" id="PF00293">
    <property type="entry name" value="NUDIX"/>
    <property type="match status" value="1"/>
</dbReference>
<dbReference type="Gene3D" id="3.90.79.10">
    <property type="entry name" value="Nucleoside Triphosphate Pyrophosphohydrolase"/>
    <property type="match status" value="1"/>
</dbReference>
<dbReference type="InterPro" id="IPR020084">
    <property type="entry name" value="NUDIX_hydrolase_CS"/>
</dbReference>
<dbReference type="CDD" id="cd03429">
    <property type="entry name" value="NUDIX_NADH_pyrophosphatase_Nudt13"/>
    <property type="match status" value="1"/>
</dbReference>
<feature type="domain" description="Nudix hydrolase" evidence="10">
    <location>
        <begin position="223"/>
        <end position="351"/>
    </location>
</feature>
<dbReference type="PANTHER" id="PTHR42904:SF6">
    <property type="entry name" value="NAD-CAPPED RNA HYDROLASE NUDT12"/>
    <property type="match status" value="1"/>
</dbReference>
<evidence type="ECO:0000256" key="7">
    <source>
        <dbReference type="ARBA" id="ARBA00022842"/>
    </source>
</evidence>
<evidence type="ECO:0000256" key="5">
    <source>
        <dbReference type="ARBA" id="ARBA00022723"/>
    </source>
</evidence>
<dbReference type="InterPro" id="IPR049734">
    <property type="entry name" value="NudC-like_C"/>
</dbReference>
<evidence type="ECO:0000313" key="11">
    <source>
        <dbReference type="EMBL" id="EEB07964.1"/>
    </source>
</evidence>
<dbReference type="GeneID" id="7049005"/>
<keyword evidence="6" id="KW-0378">Hydrolase</keyword>